<gene>
    <name evidence="1" type="ORF">PLEPLA_LOCUS742</name>
</gene>
<name>A0A9N7THH0_PLEPL</name>
<reference evidence="1" key="1">
    <citation type="submission" date="2020-03" db="EMBL/GenBank/DDBJ databases">
        <authorList>
            <person name="Weist P."/>
        </authorList>
    </citation>
    <scope>NUCLEOTIDE SEQUENCE</scope>
</reference>
<organism evidence="1 2">
    <name type="scientific">Pleuronectes platessa</name>
    <name type="common">European plaice</name>
    <dbReference type="NCBI Taxonomy" id="8262"/>
    <lineage>
        <taxon>Eukaryota</taxon>
        <taxon>Metazoa</taxon>
        <taxon>Chordata</taxon>
        <taxon>Craniata</taxon>
        <taxon>Vertebrata</taxon>
        <taxon>Euteleostomi</taxon>
        <taxon>Actinopterygii</taxon>
        <taxon>Neopterygii</taxon>
        <taxon>Teleostei</taxon>
        <taxon>Neoteleostei</taxon>
        <taxon>Acanthomorphata</taxon>
        <taxon>Carangaria</taxon>
        <taxon>Pleuronectiformes</taxon>
        <taxon>Pleuronectoidei</taxon>
        <taxon>Pleuronectidae</taxon>
        <taxon>Pleuronectes</taxon>
    </lineage>
</organism>
<protein>
    <submittedName>
        <fullName evidence="1">Uncharacterized protein</fullName>
    </submittedName>
</protein>
<comment type="caution">
    <text evidence="1">The sequence shown here is derived from an EMBL/GenBank/DDBJ whole genome shotgun (WGS) entry which is preliminary data.</text>
</comment>
<dbReference type="AlphaFoldDB" id="A0A9N7THH0"/>
<proteinExistence type="predicted"/>
<accession>A0A9N7THH0</accession>
<sequence length="156" mass="17372">MQGYEGLLVGPHWKVFPIQCKVVAGKAIEHPSEAVVMDDQCHTMCCYVIHLHDCSWNASKDGGEAVAKKSNMGHKRCKVAAARMQWHLQVSLASQGIGTSLLTFITQPPPARLYLPAAAFVVQQSRQHKGLNDWTHLRVEKELVVKKAARQPRPLQ</sequence>
<dbReference type="EMBL" id="CADEAL010000033">
    <property type="protein sequence ID" value="CAB1413045.1"/>
    <property type="molecule type" value="Genomic_DNA"/>
</dbReference>
<evidence type="ECO:0000313" key="2">
    <source>
        <dbReference type="Proteomes" id="UP001153269"/>
    </source>
</evidence>
<keyword evidence="2" id="KW-1185">Reference proteome</keyword>
<dbReference type="Proteomes" id="UP001153269">
    <property type="component" value="Unassembled WGS sequence"/>
</dbReference>
<evidence type="ECO:0000313" key="1">
    <source>
        <dbReference type="EMBL" id="CAB1413045.1"/>
    </source>
</evidence>